<dbReference type="InterPro" id="IPR036388">
    <property type="entry name" value="WH-like_DNA-bd_sf"/>
</dbReference>
<dbReference type="Gene3D" id="1.10.10.10">
    <property type="entry name" value="Winged helix-like DNA-binding domain superfamily/Winged helix DNA-binding domain"/>
    <property type="match status" value="1"/>
</dbReference>
<reference evidence="3" key="1">
    <citation type="journal article" date="2023" name="Plant J.">
        <title>The genome of the king protea, Protea cynaroides.</title>
        <authorList>
            <person name="Chang J."/>
            <person name="Duong T.A."/>
            <person name="Schoeman C."/>
            <person name="Ma X."/>
            <person name="Roodt D."/>
            <person name="Barker N."/>
            <person name="Li Z."/>
            <person name="Van de Peer Y."/>
            <person name="Mizrachi E."/>
        </authorList>
    </citation>
    <scope>NUCLEOTIDE SEQUENCE</scope>
    <source>
        <tissue evidence="3">Young leaves</tissue>
    </source>
</reference>
<sequence length="114" mass="12593">MSSQGVIEQSPLASGSRQTSVANSGRILETNIDNLLRMVSYCENDVDCRCFLQLLHFGEKFDPTNCGKTCDNCSKALSCIEKDVTDIARHLVEPMKSTGQQNSSAHIPKIYRVP</sequence>
<evidence type="ECO:0000259" key="2">
    <source>
        <dbReference type="Pfam" id="PF16124"/>
    </source>
</evidence>
<dbReference type="AlphaFoldDB" id="A0A9Q0QW93"/>
<evidence type="ECO:0000313" key="3">
    <source>
        <dbReference type="EMBL" id="KAJ4974009.1"/>
    </source>
</evidence>
<feature type="domain" description="ATP-dependent DNA helicase RecQ zinc-binding" evidence="2">
    <location>
        <begin position="25"/>
        <end position="73"/>
    </location>
</feature>
<evidence type="ECO:0000256" key="1">
    <source>
        <dbReference type="SAM" id="MobiDB-lite"/>
    </source>
</evidence>
<feature type="region of interest" description="Disordered" evidence="1">
    <location>
        <begin position="1"/>
        <end position="22"/>
    </location>
</feature>
<dbReference type="Proteomes" id="UP001141806">
    <property type="component" value="Unassembled WGS sequence"/>
</dbReference>
<evidence type="ECO:0000313" key="4">
    <source>
        <dbReference type="Proteomes" id="UP001141806"/>
    </source>
</evidence>
<proteinExistence type="predicted"/>
<keyword evidence="4" id="KW-1185">Reference proteome</keyword>
<name>A0A9Q0QW93_9MAGN</name>
<organism evidence="3 4">
    <name type="scientific">Protea cynaroides</name>
    <dbReference type="NCBI Taxonomy" id="273540"/>
    <lineage>
        <taxon>Eukaryota</taxon>
        <taxon>Viridiplantae</taxon>
        <taxon>Streptophyta</taxon>
        <taxon>Embryophyta</taxon>
        <taxon>Tracheophyta</taxon>
        <taxon>Spermatophyta</taxon>
        <taxon>Magnoliopsida</taxon>
        <taxon>Proteales</taxon>
        <taxon>Proteaceae</taxon>
        <taxon>Protea</taxon>
    </lineage>
</organism>
<accession>A0A9Q0QW93</accession>
<dbReference type="Pfam" id="PF16124">
    <property type="entry name" value="RecQ_Zn_bind"/>
    <property type="match status" value="1"/>
</dbReference>
<dbReference type="OrthoDB" id="1747489at2759"/>
<protein>
    <recommendedName>
        <fullName evidence="2">ATP-dependent DNA helicase RecQ zinc-binding domain-containing protein</fullName>
    </recommendedName>
</protein>
<dbReference type="InterPro" id="IPR032284">
    <property type="entry name" value="RecQ_Zn-bd"/>
</dbReference>
<gene>
    <name evidence="3" type="ORF">NE237_007183</name>
</gene>
<dbReference type="EMBL" id="JAMYWD010000004">
    <property type="protein sequence ID" value="KAJ4974009.1"/>
    <property type="molecule type" value="Genomic_DNA"/>
</dbReference>
<comment type="caution">
    <text evidence="3">The sequence shown here is derived from an EMBL/GenBank/DDBJ whole genome shotgun (WGS) entry which is preliminary data.</text>
</comment>